<feature type="region of interest" description="Disordered" evidence="1">
    <location>
        <begin position="192"/>
        <end position="244"/>
    </location>
</feature>
<evidence type="ECO:0000256" key="1">
    <source>
        <dbReference type="SAM" id="MobiDB-lite"/>
    </source>
</evidence>
<organism evidence="2 3">
    <name type="scientific">Xenopus laevis</name>
    <name type="common">African clawed frog</name>
    <dbReference type="NCBI Taxonomy" id="8355"/>
    <lineage>
        <taxon>Eukaryota</taxon>
        <taxon>Metazoa</taxon>
        <taxon>Chordata</taxon>
        <taxon>Craniata</taxon>
        <taxon>Vertebrata</taxon>
        <taxon>Euteleostomi</taxon>
        <taxon>Amphibia</taxon>
        <taxon>Batrachia</taxon>
        <taxon>Anura</taxon>
        <taxon>Pipoidea</taxon>
        <taxon>Pipidae</taxon>
        <taxon>Xenopodinae</taxon>
        <taxon>Xenopus</taxon>
        <taxon>Xenopus</taxon>
    </lineage>
</organism>
<dbReference type="AlphaFoldDB" id="A0A974D9R6"/>
<evidence type="ECO:0000313" key="2">
    <source>
        <dbReference type="EMBL" id="OCT88103.1"/>
    </source>
</evidence>
<feature type="compositionally biased region" description="Basic residues" evidence="1">
    <location>
        <begin position="214"/>
        <end position="230"/>
    </location>
</feature>
<name>A0A974D9R6_XENLA</name>
<reference evidence="3" key="1">
    <citation type="journal article" date="2016" name="Nature">
        <title>Genome evolution in the allotetraploid frog Xenopus laevis.</title>
        <authorList>
            <person name="Session A.M."/>
            <person name="Uno Y."/>
            <person name="Kwon T."/>
            <person name="Chapman J.A."/>
            <person name="Toyoda A."/>
            <person name="Takahashi S."/>
            <person name="Fukui A."/>
            <person name="Hikosaka A."/>
            <person name="Suzuki A."/>
            <person name="Kondo M."/>
            <person name="van Heeringen S.J."/>
            <person name="Quigley I."/>
            <person name="Heinz S."/>
            <person name="Ogino H."/>
            <person name="Ochi H."/>
            <person name="Hellsten U."/>
            <person name="Lyons J.B."/>
            <person name="Simakov O."/>
            <person name="Putnam N."/>
            <person name="Stites J."/>
            <person name="Kuroki Y."/>
            <person name="Tanaka T."/>
            <person name="Michiue T."/>
            <person name="Watanabe M."/>
            <person name="Bogdanovic O."/>
            <person name="Lister R."/>
            <person name="Georgiou G."/>
            <person name="Paranjpe S.S."/>
            <person name="van Kruijsbergen I."/>
            <person name="Shu S."/>
            <person name="Carlson J."/>
            <person name="Kinoshita T."/>
            <person name="Ohta Y."/>
            <person name="Mawaribuchi S."/>
            <person name="Jenkins J."/>
            <person name="Grimwood J."/>
            <person name="Schmutz J."/>
            <person name="Mitros T."/>
            <person name="Mozaffari S.V."/>
            <person name="Suzuki Y."/>
            <person name="Haramoto Y."/>
            <person name="Yamamoto T.S."/>
            <person name="Takagi C."/>
            <person name="Heald R."/>
            <person name="Miller K."/>
            <person name="Haudenschild C."/>
            <person name="Kitzman J."/>
            <person name="Nakayama T."/>
            <person name="Izutsu Y."/>
            <person name="Robert J."/>
            <person name="Fortriede J."/>
            <person name="Burns K."/>
            <person name="Lotay V."/>
            <person name="Karimi K."/>
            <person name="Yasuoka Y."/>
            <person name="Dichmann D.S."/>
            <person name="Flajnik M.F."/>
            <person name="Houston D.W."/>
            <person name="Shendure J."/>
            <person name="DuPasquier L."/>
            <person name="Vize P.D."/>
            <person name="Zorn A.M."/>
            <person name="Ito M."/>
            <person name="Marcotte E.M."/>
            <person name="Wallingford J.B."/>
            <person name="Ito Y."/>
            <person name="Asashima M."/>
            <person name="Ueno N."/>
            <person name="Matsuda Y."/>
            <person name="Veenstra G.J."/>
            <person name="Fujiyama A."/>
            <person name="Harland R.M."/>
            <person name="Taira M."/>
            <person name="Rokhsar D.S."/>
        </authorList>
    </citation>
    <scope>NUCLEOTIDE SEQUENCE [LARGE SCALE GENOMIC DNA]</scope>
    <source>
        <strain evidence="3">J</strain>
    </source>
</reference>
<accession>A0A974D9R6</accession>
<proteinExistence type="predicted"/>
<protein>
    <submittedName>
        <fullName evidence="2">Uncharacterized protein</fullName>
    </submittedName>
</protein>
<feature type="compositionally biased region" description="Polar residues" evidence="1">
    <location>
        <begin position="231"/>
        <end position="243"/>
    </location>
</feature>
<dbReference type="EMBL" id="CM004470">
    <property type="protein sequence ID" value="OCT88103.1"/>
    <property type="molecule type" value="Genomic_DNA"/>
</dbReference>
<evidence type="ECO:0000313" key="3">
    <source>
        <dbReference type="Proteomes" id="UP000694892"/>
    </source>
</evidence>
<feature type="compositionally biased region" description="Low complexity" evidence="1">
    <location>
        <begin position="194"/>
        <end position="207"/>
    </location>
</feature>
<dbReference type="Proteomes" id="UP000694892">
    <property type="component" value="Chromosome 3L"/>
</dbReference>
<sequence>MAGFLSNPQYFNKWREEANQLFKEGPEGLTSSKESPKMVELFKNLKHGMIKQTKLWWELLTWEKYLTNKIVPRGLRIKLNPAEHLCTKEFCDKWDDILTRCSLELINLIKKTEEIQLEQTNKEVEVNLKSVQSFKDESIFKKFEADLQTNIDKLASELKTRKWKKYNRDLKDFEKGEVYRIERRVDKSKIHGYSTSDSLTSESELSDGSTQNRGHNRYGNKKKYTRKGKINNRSPPNTLSANSPFLEIRQVEERTLRDRQKWGYRYNNSDTLQVMNLSTHDLTEHQIKALKYGLSFAPSCTFNLFNWIKDLNLFGRKLLLHKYFSKDNKQSQWSSDELRALQDLYSLLEDNETYRVEEKGPFTKLKPKSKFTPQNTICTRVEVFLEGCAHDLKLLHSKSQHKPQAINNLSWKERQGLMELQKNENIIIKPSDKGGNIVIQERQAYLQECQRQLRDINCYV</sequence>
<gene>
    <name evidence="2" type="ORF">XELAEV_18016732mg</name>
</gene>